<dbReference type="PROSITE" id="PS51677">
    <property type="entry name" value="NODB"/>
    <property type="match status" value="1"/>
</dbReference>
<proteinExistence type="predicted"/>
<dbReference type="Pfam" id="PF01522">
    <property type="entry name" value="Polysacc_deac_1"/>
    <property type="match status" value="1"/>
</dbReference>
<accession>A0A6N4THJ6</accession>
<sequence>MKHTKNPTRKALLFSILILFLIVLGYKLYKLVSFPLLLKDTHITIEIGEPFHPEENIKAVLFGDKNSVKEKGKIQTDKLGTYPFAYVYKDKEYPVEVEVVDTTPPVFEVVPLDIDAGMKVSANSAVKNIKDKTKTTVSFKEDYDFKTPGTIEVCVIVRDEGGNTSEKTTKATIVLDKEKPVLKGVEDITIYPQPSFDLKKGIAVTDNRDPNAKLEIDKNNFDSSKPGVYTIEYSARDRSGNTTMKKRIITVKSNENTNSNEQNKEKIVYLTFDDGPSVNTAKILDILDQYHVKATFFVIGGNSSYYPLIKEAHQRGHTIALHSYSHDYGYIYSSVDAYFKDLEKIGNIVKQQIGFVPKYIRFPGGSSNTISKNYSSGIMSILSEEVQKRGYQYYDWNWDSSDAAGNNRPVSSIVASATGGQSNKLNILFHDAGAKSTTVEALPQIIEFYQKRGYRFEGIHDDSYIPHHNINN</sequence>
<dbReference type="SUPFAM" id="SSF88713">
    <property type="entry name" value="Glycoside hydrolase/deacetylase"/>
    <property type="match status" value="1"/>
</dbReference>
<dbReference type="InterPro" id="IPR013783">
    <property type="entry name" value="Ig-like_fold"/>
</dbReference>
<dbReference type="RefSeq" id="WP_115715258.1">
    <property type="nucleotide sequence ID" value="NZ_AP019695.1"/>
</dbReference>
<dbReference type="Pfam" id="PF16403">
    <property type="entry name" value="Bact_surface_Ig-like"/>
    <property type="match status" value="1"/>
</dbReference>
<dbReference type="CDD" id="cd10944">
    <property type="entry name" value="CE4_SmPgdA_like"/>
    <property type="match status" value="1"/>
</dbReference>
<dbReference type="GO" id="GO:0005975">
    <property type="term" value="P:carbohydrate metabolic process"/>
    <property type="evidence" value="ECO:0007669"/>
    <property type="project" value="InterPro"/>
</dbReference>
<gene>
    <name evidence="2" type="ORF">Aargi30884_09640</name>
</gene>
<dbReference type="InterPro" id="IPR032179">
    <property type="entry name" value="Cry22Aa_Ig-like"/>
</dbReference>
<dbReference type="PANTHER" id="PTHR10587">
    <property type="entry name" value="GLYCOSYL TRANSFERASE-RELATED"/>
    <property type="match status" value="1"/>
</dbReference>
<keyword evidence="3" id="KW-1185">Reference proteome</keyword>
<dbReference type="Gene3D" id="2.60.40.10">
    <property type="entry name" value="Immunoglobulins"/>
    <property type="match status" value="1"/>
</dbReference>
<dbReference type="PANTHER" id="PTHR10587:SF125">
    <property type="entry name" value="POLYSACCHARIDE DEACETYLASE YHEN-RELATED"/>
    <property type="match status" value="1"/>
</dbReference>
<evidence type="ECO:0000259" key="1">
    <source>
        <dbReference type="PROSITE" id="PS51677"/>
    </source>
</evidence>
<name>A0A6N4THJ6_9FIRM</name>
<evidence type="ECO:0000313" key="3">
    <source>
        <dbReference type="Proteomes" id="UP000464754"/>
    </source>
</evidence>
<dbReference type="AlphaFoldDB" id="A0A6N4THJ6"/>
<evidence type="ECO:0000313" key="2">
    <source>
        <dbReference type="EMBL" id="BBK22061.1"/>
    </source>
</evidence>
<dbReference type="EMBL" id="AP019695">
    <property type="protein sequence ID" value="BBK22061.1"/>
    <property type="molecule type" value="Genomic_DNA"/>
</dbReference>
<reference evidence="3" key="1">
    <citation type="submission" date="2019-05" db="EMBL/GenBank/DDBJ databases">
        <title>Complete genome sequencing of Absiella argi strain JCM 30884.</title>
        <authorList>
            <person name="Sakamoto M."/>
            <person name="Murakami T."/>
            <person name="Mori H."/>
        </authorList>
    </citation>
    <scope>NUCLEOTIDE SEQUENCE [LARGE SCALE GENOMIC DNA]</scope>
    <source>
        <strain evidence="3">JCM 30884</strain>
    </source>
</reference>
<dbReference type="Proteomes" id="UP000464754">
    <property type="component" value="Chromosome"/>
</dbReference>
<dbReference type="GO" id="GO:0016810">
    <property type="term" value="F:hydrolase activity, acting on carbon-nitrogen (but not peptide) bonds"/>
    <property type="evidence" value="ECO:0007669"/>
    <property type="project" value="InterPro"/>
</dbReference>
<dbReference type="InterPro" id="IPR011330">
    <property type="entry name" value="Glyco_hydro/deAcase_b/a-brl"/>
</dbReference>
<protein>
    <recommendedName>
        <fullName evidence="1">NodB homology domain-containing protein</fullName>
    </recommendedName>
</protein>
<feature type="domain" description="NodB homology" evidence="1">
    <location>
        <begin position="266"/>
        <end position="457"/>
    </location>
</feature>
<dbReference type="InterPro" id="IPR002509">
    <property type="entry name" value="NODB_dom"/>
</dbReference>
<organism evidence="2 3">
    <name type="scientific">Amedibacterium intestinale</name>
    <dbReference type="NCBI Taxonomy" id="2583452"/>
    <lineage>
        <taxon>Bacteria</taxon>
        <taxon>Bacillati</taxon>
        <taxon>Bacillota</taxon>
        <taxon>Erysipelotrichia</taxon>
        <taxon>Erysipelotrichales</taxon>
        <taxon>Erysipelotrichaceae</taxon>
        <taxon>Amedibacterium</taxon>
    </lineage>
</organism>
<dbReference type="Gene3D" id="3.20.20.370">
    <property type="entry name" value="Glycoside hydrolase/deacetylase"/>
    <property type="match status" value="1"/>
</dbReference>
<dbReference type="KEGG" id="aarg:Aargi30884_09640"/>
<dbReference type="InterPro" id="IPR050248">
    <property type="entry name" value="Polysacc_deacetylase_ArnD"/>
</dbReference>